<dbReference type="EMBL" id="CAJNIZ010040147">
    <property type="protein sequence ID" value="CAE7599747.1"/>
    <property type="molecule type" value="Genomic_DNA"/>
</dbReference>
<proteinExistence type="predicted"/>
<protein>
    <submittedName>
        <fullName evidence="1">Uncharacterized protein</fullName>
    </submittedName>
</protein>
<evidence type="ECO:0000313" key="2">
    <source>
        <dbReference type="Proteomes" id="UP000649617"/>
    </source>
</evidence>
<sequence length="116" mass="13253">KCRELMQKLMATEAARFLQAVWRGRGPRKALKALKDIERAKFEATKRRLAEAAEKIARNKERERLAARLKEISATDSWPFELRYNLLFSCQDPSSAQVSFLVSVTSDLKGTPTIEL</sequence>
<accession>A0A812V5K0</accession>
<dbReference type="PROSITE" id="PS50096">
    <property type="entry name" value="IQ"/>
    <property type="match status" value="1"/>
</dbReference>
<organism evidence="1 2">
    <name type="scientific">Symbiodinium pilosum</name>
    <name type="common">Dinoflagellate</name>
    <dbReference type="NCBI Taxonomy" id="2952"/>
    <lineage>
        <taxon>Eukaryota</taxon>
        <taxon>Sar</taxon>
        <taxon>Alveolata</taxon>
        <taxon>Dinophyceae</taxon>
        <taxon>Suessiales</taxon>
        <taxon>Symbiodiniaceae</taxon>
        <taxon>Symbiodinium</taxon>
    </lineage>
</organism>
<feature type="non-terminal residue" evidence="1">
    <location>
        <position position="116"/>
    </location>
</feature>
<dbReference type="OrthoDB" id="414122at2759"/>
<comment type="caution">
    <text evidence="1">The sequence shown here is derived from an EMBL/GenBank/DDBJ whole genome shotgun (WGS) entry which is preliminary data.</text>
</comment>
<gene>
    <name evidence="1" type="ORF">SPIL2461_LOCUS15917</name>
</gene>
<evidence type="ECO:0000313" key="1">
    <source>
        <dbReference type="EMBL" id="CAE7599747.1"/>
    </source>
</evidence>
<keyword evidence="2" id="KW-1185">Reference proteome</keyword>
<reference evidence="1" key="1">
    <citation type="submission" date="2021-02" db="EMBL/GenBank/DDBJ databases">
        <authorList>
            <person name="Dougan E. K."/>
            <person name="Rhodes N."/>
            <person name="Thang M."/>
            <person name="Chan C."/>
        </authorList>
    </citation>
    <scope>NUCLEOTIDE SEQUENCE</scope>
</reference>
<dbReference type="Proteomes" id="UP000649617">
    <property type="component" value="Unassembled WGS sequence"/>
</dbReference>
<name>A0A812V5K0_SYMPI</name>
<dbReference type="AlphaFoldDB" id="A0A812V5K0"/>